<keyword evidence="3" id="KW-1185">Reference proteome</keyword>
<sequence>MAVRGAHRGSTALVASLALVLAGCGGSSGAPTPVPTPTPTPTPTTGGLFTPPAQEALTTAEVQRIVAQAAGEATARNLPSWIVVSDRVGNVLAAFRMTGARDTMRVSVRTIGGSAAAGQELGLQGATVPAVTGAIAKALTGAYLSSSGNAFTTRTASQIVQQHFPPAPTTVGLESGPLFGVQFSQLPCSDLSRRFLPGGGPAAMTGPKRSPLGLAADPGGLPIYKNGVVVGGIGVMGDGDYGFDPNTLDVDTDAEELIALAGIQGFMPPEDIRAERIFVDGTALRFADATPGQLGTLQTSFAAAPGALMAVTGYTDGTLRAGVAYGTEGSGFRAATAAEFSNRDAFILTDGSGNPRYPIRGGTDAASVTQPLTAAETRAILEEAFAVLSRARAQIRRPLDSRMQATVSVVDTNGAVLGIVRSPDGPVFGTDVSLQKARTATFFSGPNAAGQLLAVGGEVAGYVARVRTFLGNPAALTGTIAFADRSGGNLSRPYFPDGEVAMPPGPFSTPTAAQWSPFAVGLQTDLVAGNIVQHVTYVASGGASADTPVGCTGVPEAAPGQKRLANGIQIFPGSVPIYRGNVLVGGIGVSGDGIDQDDMVSFLGLNNAGIRLGTIRNADPAIRADTVVVQLGGGREARLRYVSCPFAPFLDTAQQNVCQGL</sequence>
<dbReference type="EMBL" id="WTYV01000011">
    <property type="protein sequence ID" value="MXO73523.1"/>
    <property type="molecule type" value="Genomic_DNA"/>
</dbReference>
<dbReference type="Proteomes" id="UP000466966">
    <property type="component" value="Unassembled WGS sequence"/>
</dbReference>
<dbReference type="InterPro" id="IPR038084">
    <property type="entry name" value="PduO/GlcC-like_sf"/>
</dbReference>
<proteinExistence type="predicted"/>
<dbReference type="SUPFAM" id="SSF143744">
    <property type="entry name" value="GlcG-like"/>
    <property type="match status" value="3"/>
</dbReference>
<gene>
    <name evidence="2" type="ORF">GRI99_18050</name>
</gene>
<protein>
    <recommendedName>
        <fullName evidence="4">Heme-binding protein</fullName>
    </recommendedName>
</protein>
<organism evidence="2 3">
    <name type="scientific">Alteraurantiacibacter buctensis</name>
    <dbReference type="NCBI Taxonomy" id="1503981"/>
    <lineage>
        <taxon>Bacteria</taxon>
        <taxon>Pseudomonadati</taxon>
        <taxon>Pseudomonadota</taxon>
        <taxon>Alphaproteobacteria</taxon>
        <taxon>Sphingomonadales</taxon>
        <taxon>Erythrobacteraceae</taxon>
        <taxon>Alteraurantiacibacter</taxon>
    </lineage>
</organism>
<evidence type="ECO:0000313" key="3">
    <source>
        <dbReference type="Proteomes" id="UP000466966"/>
    </source>
</evidence>
<keyword evidence="1" id="KW-0732">Signal</keyword>
<dbReference type="AlphaFoldDB" id="A0A844Z6W4"/>
<dbReference type="Gene3D" id="3.30.450.150">
    <property type="entry name" value="Haem-degrading domain"/>
    <property type="match status" value="2"/>
</dbReference>
<reference evidence="2 3" key="1">
    <citation type="submission" date="2019-12" db="EMBL/GenBank/DDBJ databases">
        <title>Genomic-based taxomic classification of the family Erythrobacteraceae.</title>
        <authorList>
            <person name="Xu L."/>
        </authorList>
    </citation>
    <scope>NUCLEOTIDE SEQUENCE [LARGE SCALE GENOMIC DNA]</scope>
    <source>
        <strain evidence="2 3">M0322</strain>
    </source>
</reference>
<dbReference type="PROSITE" id="PS51257">
    <property type="entry name" value="PROKAR_LIPOPROTEIN"/>
    <property type="match status" value="1"/>
</dbReference>
<evidence type="ECO:0000313" key="2">
    <source>
        <dbReference type="EMBL" id="MXO73523.1"/>
    </source>
</evidence>
<evidence type="ECO:0008006" key="4">
    <source>
        <dbReference type="Google" id="ProtNLM"/>
    </source>
</evidence>
<dbReference type="OrthoDB" id="9121915at2"/>
<dbReference type="RefSeq" id="WP_160773454.1">
    <property type="nucleotide sequence ID" value="NZ_WTYV01000011.1"/>
</dbReference>
<name>A0A844Z6W4_9SPHN</name>
<feature type="chain" id="PRO_5032553527" description="Heme-binding protein" evidence="1">
    <location>
        <begin position="31"/>
        <end position="661"/>
    </location>
</feature>
<comment type="caution">
    <text evidence="2">The sequence shown here is derived from an EMBL/GenBank/DDBJ whole genome shotgun (WGS) entry which is preliminary data.</text>
</comment>
<evidence type="ECO:0000256" key="1">
    <source>
        <dbReference type="SAM" id="SignalP"/>
    </source>
</evidence>
<accession>A0A844Z6W4</accession>
<feature type="signal peptide" evidence="1">
    <location>
        <begin position="1"/>
        <end position="30"/>
    </location>
</feature>